<comment type="function">
    <text evidence="9">In NER, TFIIH acts by opening DNA around the lesion to allow the excision of the damaged oligonucleotide and its replacement by a new DNA fragment. In transcription, TFIIH has an essential role in transcription initiation. When the pre-initiation complex (PIC) has been established, TFIIH is required for promoter opening and promoter escape.</text>
</comment>
<evidence type="ECO:0000256" key="4">
    <source>
        <dbReference type="ARBA" id="ARBA00022763"/>
    </source>
</evidence>
<dbReference type="InterPro" id="IPR009400">
    <property type="entry name" value="TFIIH_TTDA/Tfb5"/>
</dbReference>
<keyword evidence="11" id="KW-1185">Reference proteome</keyword>
<dbReference type="FunFam" id="3.30.70.1220:FF:000002">
    <property type="entry name" value="RNA polymerase II transcription factor B subunit 5"/>
    <property type="match status" value="1"/>
</dbReference>
<dbReference type="GO" id="GO:0006367">
    <property type="term" value="P:transcription initiation at RNA polymerase II promoter"/>
    <property type="evidence" value="ECO:0007669"/>
    <property type="project" value="UniProtKB-UniRule"/>
</dbReference>
<dbReference type="Gene3D" id="3.30.70.1220">
    <property type="entry name" value="TFB5-like"/>
    <property type="match status" value="1"/>
</dbReference>
<reference evidence="10 11" key="1">
    <citation type="submission" date="2019-04" db="EMBL/GenBank/DDBJ databases">
        <title>Fungal friends and foes A comparative genomics study of 23 Aspergillus species from section Flavi.</title>
        <authorList>
            <consortium name="DOE Joint Genome Institute"/>
            <person name="Kjaerbolling I."/>
            <person name="Vesth T.C."/>
            <person name="Frisvad J.C."/>
            <person name="Nybo J.L."/>
            <person name="Theobald S."/>
            <person name="Kildgaard S."/>
            <person name="Petersen T.I."/>
            <person name="Kuo A."/>
            <person name="Sato A."/>
            <person name="Lyhne E.K."/>
            <person name="Kogle M.E."/>
            <person name="Wiebenga A."/>
            <person name="Kun R.S."/>
            <person name="Lubbers R.J."/>
            <person name="Makela M.R."/>
            <person name="Barry K."/>
            <person name="Chovatia M."/>
            <person name="Clum A."/>
            <person name="Daum C."/>
            <person name="Haridas S."/>
            <person name="He G."/>
            <person name="LaButti K."/>
            <person name="Lipzen A."/>
            <person name="Mondo S."/>
            <person name="Pangilinan J."/>
            <person name="Riley R."/>
            <person name="Salamov A."/>
            <person name="Simmons B.A."/>
            <person name="Magnuson J.K."/>
            <person name="Henrissat B."/>
            <person name="Mortensen U.H."/>
            <person name="Larsen T.O."/>
            <person name="De vries R.P."/>
            <person name="Grigoriev I.V."/>
            <person name="Machida M."/>
            <person name="Baker S.E."/>
            <person name="Andersen M.R."/>
        </authorList>
    </citation>
    <scope>NUCLEOTIDE SEQUENCE [LARGE SCALE GENOMIC DNA]</scope>
    <source>
        <strain evidence="10 11">CBS 117635</strain>
    </source>
</reference>
<dbReference type="Pfam" id="PF06331">
    <property type="entry name" value="Tfb5"/>
    <property type="match status" value="1"/>
</dbReference>
<protein>
    <recommendedName>
        <fullName evidence="9">General transcription and DNA repair factor IIH subunit TFB5</fullName>
    </recommendedName>
</protein>
<evidence type="ECO:0000256" key="9">
    <source>
        <dbReference type="RuleBase" id="RU368032"/>
    </source>
</evidence>
<dbReference type="GO" id="GO:0000439">
    <property type="term" value="C:transcription factor TFIIH core complex"/>
    <property type="evidence" value="ECO:0007669"/>
    <property type="project" value="UniProtKB-UniRule"/>
</dbReference>
<dbReference type="Proteomes" id="UP000326289">
    <property type="component" value="Unassembled WGS sequence"/>
</dbReference>
<accession>A0A5N6IKD9</accession>
<evidence type="ECO:0000256" key="7">
    <source>
        <dbReference type="ARBA" id="ARBA00023204"/>
    </source>
</evidence>
<dbReference type="AlphaFoldDB" id="A0A5N6IKD9"/>
<proteinExistence type="inferred from homology"/>
<evidence type="ECO:0000313" key="10">
    <source>
        <dbReference type="EMBL" id="KAB8266856.1"/>
    </source>
</evidence>
<dbReference type="SMART" id="SM01395">
    <property type="entry name" value="Tbf5"/>
    <property type="match status" value="1"/>
</dbReference>
<sequence>MTKCPDIRLCDVAAGDLPFSSNGCSKIYISPHAGPLYFAGVLIECDPSVKAIILKYDEERHDYIVEDLDDDRHLVIKESQLQNLKIRLGRELDEKVMQPDESESDE</sequence>
<keyword evidence="8 9" id="KW-0539">Nucleus</keyword>
<name>A0A5N6IKD9_9EURO</name>
<organism evidence="10 11">
    <name type="scientific">Aspergillus minisclerotigenes</name>
    <dbReference type="NCBI Taxonomy" id="656917"/>
    <lineage>
        <taxon>Eukaryota</taxon>
        <taxon>Fungi</taxon>
        <taxon>Dikarya</taxon>
        <taxon>Ascomycota</taxon>
        <taxon>Pezizomycotina</taxon>
        <taxon>Eurotiomycetes</taxon>
        <taxon>Eurotiomycetidae</taxon>
        <taxon>Eurotiales</taxon>
        <taxon>Aspergillaceae</taxon>
        <taxon>Aspergillus</taxon>
        <taxon>Aspergillus subgen. Circumdati</taxon>
    </lineage>
</organism>
<comment type="similarity">
    <text evidence="3 9">Belongs to the TFB5 family.</text>
</comment>
<keyword evidence="6 9" id="KW-0804">Transcription</keyword>
<gene>
    <name evidence="10" type="ORF">BDV30DRAFT_232124</name>
</gene>
<evidence type="ECO:0000256" key="5">
    <source>
        <dbReference type="ARBA" id="ARBA00023015"/>
    </source>
</evidence>
<comment type="subcellular location">
    <subcellularLocation>
        <location evidence="2 9">Nucleus</location>
    </subcellularLocation>
</comment>
<evidence type="ECO:0000256" key="6">
    <source>
        <dbReference type="ARBA" id="ARBA00023163"/>
    </source>
</evidence>
<dbReference type="EMBL" id="ML732932">
    <property type="protein sequence ID" value="KAB8266856.1"/>
    <property type="molecule type" value="Genomic_DNA"/>
</dbReference>
<dbReference type="InterPro" id="IPR035935">
    <property type="entry name" value="TFB5-like_sf"/>
</dbReference>
<comment type="subunit">
    <text evidence="9">Component of the 7-subunit TFIIH core complex.</text>
</comment>
<evidence type="ECO:0000256" key="8">
    <source>
        <dbReference type="ARBA" id="ARBA00023242"/>
    </source>
</evidence>
<comment type="function">
    <text evidence="1">Component of the general transcription and DNA repair factor IIH (TFIIH) core complex, which is involved in general and transcription-coupled nucleotide excision repair (NER) of damaged DNA and, when complexed to TFIIK, in RNA transcription by RNA polymerase II. In NER, TFIIH acts by opening DNA around the lesion to allow the excision of the damaged oligonucleotide and its replacement by a new DNA fragment. In transcription, TFIIH has an essential role in transcription initiation. When the pre-initiation complex (PIC) has been established, TFIIH is required for promoter opening and promoter escape. Phosphorylation of the C-terminal tail (CTD) of the largest subunit of RNA polymerase II by the kinase module TFIIK controls the initiation of transcription.</text>
</comment>
<evidence type="ECO:0000256" key="2">
    <source>
        <dbReference type="ARBA" id="ARBA00004123"/>
    </source>
</evidence>
<evidence type="ECO:0000256" key="1">
    <source>
        <dbReference type="ARBA" id="ARBA00002817"/>
    </source>
</evidence>
<evidence type="ECO:0000256" key="3">
    <source>
        <dbReference type="ARBA" id="ARBA00007470"/>
    </source>
</evidence>
<keyword evidence="4 9" id="KW-0227">DNA damage</keyword>
<dbReference type="GO" id="GO:0006289">
    <property type="term" value="P:nucleotide-excision repair"/>
    <property type="evidence" value="ECO:0007669"/>
    <property type="project" value="InterPro"/>
</dbReference>
<keyword evidence="5 9" id="KW-0805">Transcription regulation</keyword>
<dbReference type="SUPFAM" id="SSF142897">
    <property type="entry name" value="TFB5-like"/>
    <property type="match status" value="1"/>
</dbReference>
<evidence type="ECO:0000313" key="11">
    <source>
        <dbReference type="Proteomes" id="UP000326289"/>
    </source>
</evidence>
<keyword evidence="7 9" id="KW-0234">DNA repair</keyword>